<evidence type="ECO:0000259" key="4">
    <source>
        <dbReference type="PROSITE" id="PS01124"/>
    </source>
</evidence>
<evidence type="ECO:0000313" key="5">
    <source>
        <dbReference type="EMBL" id="ABZ72906.1"/>
    </source>
</evidence>
<dbReference type="OrthoDB" id="7191628at2"/>
<dbReference type="InterPro" id="IPR009057">
    <property type="entry name" value="Homeodomain-like_sf"/>
</dbReference>
<reference evidence="5" key="1">
    <citation type="submission" date="2008-01" db="EMBL/GenBank/DDBJ databases">
        <title>Complete sequence of chromosome of Caulobacter sp. K31.</title>
        <authorList>
            <consortium name="US DOE Joint Genome Institute"/>
            <person name="Copeland A."/>
            <person name="Lucas S."/>
            <person name="Lapidus A."/>
            <person name="Barry K."/>
            <person name="Glavina del Rio T."/>
            <person name="Dalin E."/>
            <person name="Tice H."/>
            <person name="Pitluck S."/>
            <person name="Bruce D."/>
            <person name="Goodwin L."/>
            <person name="Thompson L.S."/>
            <person name="Brettin T."/>
            <person name="Detter J.C."/>
            <person name="Han C."/>
            <person name="Schmutz J."/>
            <person name="Larimer F."/>
            <person name="Land M."/>
            <person name="Hauser L."/>
            <person name="Kyrpides N."/>
            <person name="Kim E."/>
            <person name="Stephens C."/>
            <person name="Richardson P."/>
        </authorList>
    </citation>
    <scope>NUCLEOTIDE SEQUENCE [LARGE SCALE GENOMIC DNA]</scope>
    <source>
        <strain evidence="5">K31</strain>
    </source>
</reference>
<dbReference type="SMART" id="SM00342">
    <property type="entry name" value="HTH_ARAC"/>
    <property type="match status" value="1"/>
</dbReference>
<dbReference type="PANTHER" id="PTHR46796:SF6">
    <property type="entry name" value="ARAC SUBFAMILY"/>
    <property type="match status" value="1"/>
</dbReference>
<dbReference type="InterPro" id="IPR020449">
    <property type="entry name" value="Tscrpt_reg_AraC-type_HTH"/>
</dbReference>
<accession>B0T8Y9</accession>
<dbReference type="InterPro" id="IPR050204">
    <property type="entry name" value="AraC_XylS_family_regulators"/>
</dbReference>
<dbReference type="InterPro" id="IPR035418">
    <property type="entry name" value="AraC-bd_2"/>
</dbReference>
<dbReference type="Pfam" id="PF12833">
    <property type="entry name" value="HTH_18"/>
    <property type="match status" value="1"/>
</dbReference>
<evidence type="ECO:0000256" key="2">
    <source>
        <dbReference type="ARBA" id="ARBA00023125"/>
    </source>
</evidence>
<dbReference type="PANTHER" id="PTHR46796">
    <property type="entry name" value="HTH-TYPE TRANSCRIPTIONAL ACTIVATOR RHAS-RELATED"/>
    <property type="match status" value="1"/>
</dbReference>
<evidence type="ECO:0000256" key="1">
    <source>
        <dbReference type="ARBA" id="ARBA00023015"/>
    </source>
</evidence>
<protein>
    <submittedName>
        <fullName evidence="5">Transcriptional regulator, AraC family</fullName>
    </submittedName>
</protein>
<name>B0T8Y9_CAUSK</name>
<dbReference type="PRINTS" id="PR00032">
    <property type="entry name" value="HTHARAC"/>
</dbReference>
<dbReference type="InterPro" id="IPR011051">
    <property type="entry name" value="RmlC_Cupin_sf"/>
</dbReference>
<organism evidence="5">
    <name type="scientific">Caulobacter sp. (strain K31)</name>
    <dbReference type="NCBI Taxonomy" id="366602"/>
    <lineage>
        <taxon>Bacteria</taxon>
        <taxon>Pseudomonadati</taxon>
        <taxon>Pseudomonadota</taxon>
        <taxon>Alphaproteobacteria</taxon>
        <taxon>Caulobacterales</taxon>
        <taxon>Caulobacteraceae</taxon>
        <taxon>Caulobacter</taxon>
    </lineage>
</organism>
<dbReference type="HOGENOM" id="CLU_049704_4_1_5"/>
<proteinExistence type="predicted"/>
<dbReference type="SUPFAM" id="SSF46689">
    <property type="entry name" value="Homeodomain-like"/>
    <property type="match status" value="1"/>
</dbReference>
<dbReference type="eggNOG" id="COG2207">
    <property type="taxonomic scope" value="Bacteria"/>
</dbReference>
<keyword evidence="1" id="KW-0805">Transcription regulation</keyword>
<gene>
    <name evidence="5" type="ordered locus">Caul_3779</name>
</gene>
<dbReference type="EMBL" id="CP000927">
    <property type="protein sequence ID" value="ABZ72906.1"/>
    <property type="molecule type" value="Genomic_DNA"/>
</dbReference>
<dbReference type="InterPro" id="IPR018060">
    <property type="entry name" value="HTH_AraC"/>
</dbReference>
<dbReference type="STRING" id="366602.Caul_3779"/>
<dbReference type="Pfam" id="PF14525">
    <property type="entry name" value="AraC_binding_2"/>
    <property type="match status" value="1"/>
</dbReference>
<dbReference type="AlphaFoldDB" id="B0T8Y9"/>
<dbReference type="SUPFAM" id="SSF51182">
    <property type="entry name" value="RmlC-like cupins"/>
    <property type="match status" value="1"/>
</dbReference>
<evidence type="ECO:0000256" key="3">
    <source>
        <dbReference type="ARBA" id="ARBA00023163"/>
    </source>
</evidence>
<dbReference type="PROSITE" id="PS01124">
    <property type="entry name" value="HTH_ARAC_FAMILY_2"/>
    <property type="match status" value="1"/>
</dbReference>
<sequence length="339" mass="37190">MNIFSTDDLTGRSSLVEWAGLFAGRIEAMDFKPSRPETFTAQLAGSDLGPLHLARLACAKTTIERGEGHLAHKTSPAYFLMLLIGGSGEISHYGNTITLEEGDFVLCDSTAPLKIAFPDDAEALFLKVGASTLKEHLPSPECFCGRALRADEGLTATAGAMALNLFGRLEAGLALPYQDRVARHLLDILAMAYALAFDTPTSRSSIVSGRCATVKLFIEQHLRDPDLTPCSIAARMKLSSRYLRMIFASENETVSAYILRRRLEQCARQIADPAWRGHSMTEIAFGWGFNSAPHFTRTFRDRYGMPPREYRRLKLDEGAGAFRSESAPRRAAQPGARAA</sequence>
<dbReference type="GO" id="GO:0003700">
    <property type="term" value="F:DNA-binding transcription factor activity"/>
    <property type="evidence" value="ECO:0007669"/>
    <property type="project" value="InterPro"/>
</dbReference>
<keyword evidence="3" id="KW-0804">Transcription</keyword>
<dbReference type="GO" id="GO:0043565">
    <property type="term" value="F:sequence-specific DNA binding"/>
    <property type="evidence" value="ECO:0007669"/>
    <property type="project" value="InterPro"/>
</dbReference>
<dbReference type="KEGG" id="cak:Caul_3779"/>
<dbReference type="Gene3D" id="1.10.10.60">
    <property type="entry name" value="Homeodomain-like"/>
    <property type="match status" value="1"/>
</dbReference>
<keyword evidence="2" id="KW-0238">DNA-binding</keyword>
<feature type="domain" description="HTH araC/xylS-type" evidence="4">
    <location>
        <begin position="212"/>
        <end position="313"/>
    </location>
</feature>